<sequence length="309" mass="35264">MRDLVSGRPRVKFIPNNSSDPTFATNKNAISGVGSDSEYSEKIGLFKTNIKPKACLICVGRTHHTHLQSPAAHSSCVCQSQSDFLFSKGFLQGKSRNTLRPMPTTKEPTVVTKKIGGDKNGGERQVRVKRMPRWYPTEDKPRKLKNHKIAFNQHKRKLRASITPGTILILVAGRHKGKRVVFLKQLNTGLLLVTGPYHLNGCPLRRINQRYVIATKTKLDIKDVKVPDRVNDEYFKRQKSKKPKHTEGDIFSTEKEVYSVSEERKEDQASVDRQLLDVIRKQKEKKLFFGYLGSMFSLSNNQYPHKMVF</sequence>
<accession>A0AAE1A7X6</accession>
<keyword evidence="8" id="KW-1185">Reference proteome</keyword>
<dbReference type="InterPro" id="IPR041997">
    <property type="entry name" value="Ribosomal_eL6_KOW"/>
</dbReference>
<dbReference type="AlphaFoldDB" id="A0AAE1A7X6"/>
<comment type="subunit">
    <text evidence="6">Component of the large ribosomal subunit. May bind IPO9 with low affinity.</text>
</comment>
<dbReference type="Proteomes" id="UP001283361">
    <property type="component" value="Unassembled WGS sequence"/>
</dbReference>
<protein>
    <recommendedName>
        <fullName evidence="4">Large ribosomal subunit protein eL6</fullName>
    </recommendedName>
    <alternativeName>
        <fullName evidence="5">60S ribosomal protein L6</fullName>
    </alternativeName>
</protein>
<dbReference type="FunFam" id="2.30.30.30:FF:000014">
    <property type="entry name" value="60S ribosomal protein L6"/>
    <property type="match status" value="1"/>
</dbReference>
<name>A0AAE1A7X6_9GAST</name>
<dbReference type="CDD" id="cd13156">
    <property type="entry name" value="KOW_RPL6"/>
    <property type="match status" value="1"/>
</dbReference>
<dbReference type="PANTHER" id="PTHR10715:SF0">
    <property type="entry name" value="LARGE RIBOSOMAL SUBUNIT PROTEIN EL6"/>
    <property type="match status" value="1"/>
</dbReference>
<dbReference type="PANTHER" id="PTHR10715">
    <property type="entry name" value="60S RIBOSOMAL PROTEIN L6"/>
    <property type="match status" value="1"/>
</dbReference>
<dbReference type="InterPro" id="IPR014722">
    <property type="entry name" value="Rib_uL2_dom2"/>
</dbReference>
<reference evidence="7" key="1">
    <citation type="journal article" date="2023" name="G3 (Bethesda)">
        <title>A reference genome for the long-term kleptoplast-retaining sea slug Elysia crispata morphotype clarki.</title>
        <authorList>
            <person name="Eastman K.E."/>
            <person name="Pendleton A.L."/>
            <person name="Shaikh M.A."/>
            <person name="Suttiyut T."/>
            <person name="Ogas R."/>
            <person name="Tomko P."/>
            <person name="Gavelis G."/>
            <person name="Widhalm J.R."/>
            <person name="Wisecaver J.H."/>
        </authorList>
    </citation>
    <scope>NUCLEOTIDE SEQUENCE</scope>
    <source>
        <strain evidence="7">ECLA1</strain>
    </source>
</reference>
<proteinExistence type="inferred from homology"/>
<dbReference type="GO" id="GO:0003723">
    <property type="term" value="F:RNA binding"/>
    <property type="evidence" value="ECO:0007669"/>
    <property type="project" value="TreeGrafter"/>
</dbReference>
<dbReference type="Pfam" id="PF01159">
    <property type="entry name" value="Ribosomal_L6e"/>
    <property type="match status" value="1"/>
</dbReference>
<organism evidence="7 8">
    <name type="scientific">Elysia crispata</name>
    <name type="common">lettuce slug</name>
    <dbReference type="NCBI Taxonomy" id="231223"/>
    <lineage>
        <taxon>Eukaryota</taxon>
        <taxon>Metazoa</taxon>
        <taxon>Spiralia</taxon>
        <taxon>Lophotrochozoa</taxon>
        <taxon>Mollusca</taxon>
        <taxon>Gastropoda</taxon>
        <taxon>Heterobranchia</taxon>
        <taxon>Euthyneura</taxon>
        <taxon>Panpulmonata</taxon>
        <taxon>Sacoglossa</taxon>
        <taxon>Placobranchoidea</taxon>
        <taxon>Plakobranchidae</taxon>
        <taxon>Elysia</taxon>
    </lineage>
</organism>
<dbReference type="GO" id="GO:0000027">
    <property type="term" value="P:ribosomal large subunit assembly"/>
    <property type="evidence" value="ECO:0007669"/>
    <property type="project" value="TreeGrafter"/>
</dbReference>
<dbReference type="GO" id="GO:0022625">
    <property type="term" value="C:cytosolic large ribosomal subunit"/>
    <property type="evidence" value="ECO:0007669"/>
    <property type="project" value="TreeGrafter"/>
</dbReference>
<evidence type="ECO:0000256" key="2">
    <source>
        <dbReference type="ARBA" id="ARBA00022980"/>
    </source>
</evidence>
<dbReference type="GO" id="GO:0002181">
    <property type="term" value="P:cytoplasmic translation"/>
    <property type="evidence" value="ECO:0007669"/>
    <property type="project" value="TreeGrafter"/>
</dbReference>
<evidence type="ECO:0000313" key="8">
    <source>
        <dbReference type="Proteomes" id="UP001283361"/>
    </source>
</evidence>
<evidence type="ECO:0000256" key="1">
    <source>
        <dbReference type="ARBA" id="ARBA00010592"/>
    </source>
</evidence>
<evidence type="ECO:0000256" key="6">
    <source>
        <dbReference type="ARBA" id="ARBA00046388"/>
    </source>
</evidence>
<comment type="caution">
    <text evidence="7">The sequence shown here is derived from an EMBL/GenBank/DDBJ whole genome shotgun (WGS) entry which is preliminary data.</text>
</comment>
<gene>
    <name evidence="7" type="ORF">RRG08_065869</name>
</gene>
<keyword evidence="3" id="KW-0687">Ribonucleoprotein</keyword>
<evidence type="ECO:0000256" key="3">
    <source>
        <dbReference type="ARBA" id="ARBA00023274"/>
    </source>
</evidence>
<comment type="similarity">
    <text evidence="1">Belongs to the eukaryotic ribosomal protein eL6 family.</text>
</comment>
<dbReference type="InterPro" id="IPR000915">
    <property type="entry name" value="60S_ribosomal_eL6"/>
</dbReference>
<dbReference type="Gene3D" id="2.30.30.30">
    <property type="match status" value="1"/>
</dbReference>
<dbReference type="EMBL" id="JAWDGP010002467">
    <property type="protein sequence ID" value="KAK3782959.1"/>
    <property type="molecule type" value="Genomic_DNA"/>
</dbReference>
<dbReference type="SUPFAM" id="SSF50104">
    <property type="entry name" value="Translation proteins SH3-like domain"/>
    <property type="match status" value="1"/>
</dbReference>
<evidence type="ECO:0000256" key="5">
    <source>
        <dbReference type="ARBA" id="ARBA00035351"/>
    </source>
</evidence>
<evidence type="ECO:0000256" key="4">
    <source>
        <dbReference type="ARBA" id="ARBA00035233"/>
    </source>
</evidence>
<evidence type="ECO:0000313" key="7">
    <source>
        <dbReference type="EMBL" id="KAK3782959.1"/>
    </source>
</evidence>
<dbReference type="GO" id="GO:0003735">
    <property type="term" value="F:structural constituent of ribosome"/>
    <property type="evidence" value="ECO:0007669"/>
    <property type="project" value="InterPro"/>
</dbReference>
<dbReference type="InterPro" id="IPR008991">
    <property type="entry name" value="Translation_prot_SH3-like_sf"/>
</dbReference>
<keyword evidence="2" id="KW-0689">Ribosomal protein</keyword>